<evidence type="ECO:0000256" key="4">
    <source>
        <dbReference type="ARBA" id="ARBA00023163"/>
    </source>
</evidence>
<evidence type="ECO:0000256" key="3">
    <source>
        <dbReference type="ARBA" id="ARBA00023016"/>
    </source>
</evidence>
<evidence type="ECO:0000313" key="9">
    <source>
        <dbReference type="Proteomes" id="UP000430508"/>
    </source>
</evidence>
<dbReference type="Gene3D" id="3.30.450.40">
    <property type="match status" value="1"/>
</dbReference>
<feature type="domain" description="Heat-inducible transcription repressor HrcA C-terminal" evidence="7">
    <location>
        <begin position="106"/>
        <end position="326"/>
    </location>
</feature>
<dbReference type="InterPro" id="IPR036390">
    <property type="entry name" value="WH_DNA-bd_sf"/>
</dbReference>
<dbReference type="Proteomes" id="UP000430508">
    <property type="component" value="Chromosome"/>
</dbReference>
<keyword evidence="4 6" id="KW-0804">Transcription</keyword>
<dbReference type="RefSeq" id="WP_019226583.1">
    <property type="nucleotide sequence ID" value="NZ_CP046996.1"/>
</dbReference>
<dbReference type="PANTHER" id="PTHR34824">
    <property type="entry name" value="HEAT-INDUCIBLE TRANSCRIPTION REPRESSOR HRCA"/>
    <property type="match status" value="1"/>
</dbReference>
<reference evidence="8 9" key="1">
    <citation type="submission" date="2019-12" db="EMBL/GenBank/DDBJ databases">
        <title>Sequence classification of anaerobic respiratory reductive dehalogenases: First we see many, then we see few.</title>
        <authorList>
            <person name="Molenda O."/>
            <person name="Puentes Jacome L.A."/>
            <person name="Cao X."/>
            <person name="Nesbo C.L."/>
            <person name="Tang S."/>
            <person name="Morson N."/>
            <person name="Patron J."/>
            <person name="Lomheim L."/>
            <person name="Wishart D.S."/>
            <person name="Edwards E.A."/>
        </authorList>
    </citation>
    <scope>NUCLEOTIDE SEQUENCE [LARGE SCALE GENOMIC DNA]</scope>
    <source>
        <strain evidence="8 9">12DCA</strain>
    </source>
</reference>
<dbReference type="EMBL" id="CP046996">
    <property type="protein sequence ID" value="QGZ99734.1"/>
    <property type="molecule type" value="Genomic_DNA"/>
</dbReference>
<dbReference type="HAMAP" id="MF_00081">
    <property type="entry name" value="HrcA"/>
    <property type="match status" value="1"/>
</dbReference>
<evidence type="ECO:0000313" key="8">
    <source>
        <dbReference type="EMBL" id="QGZ99734.1"/>
    </source>
</evidence>
<dbReference type="PANTHER" id="PTHR34824:SF1">
    <property type="entry name" value="HEAT-INDUCIBLE TRANSCRIPTION REPRESSOR HRCA"/>
    <property type="match status" value="1"/>
</dbReference>
<evidence type="ECO:0000256" key="1">
    <source>
        <dbReference type="ARBA" id="ARBA00022491"/>
    </source>
</evidence>
<evidence type="ECO:0000256" key="6">
    <source>
        <dbReference type="HAMAP-Rule" id="MF_00081"/>
    </source>
</evidence>
<dbReference type="InterPro" id="IPR023120">
    <property type="entry name" value="WHTH_transcript_rep_HrcA_IDD"/>
</dbReference>
<keyword evidence="1 6" id="KW-0678">Repressor</keyword>
<dbReference type="InterPro" id="IPR002571">
    <property type="entry name" value="HrcA"/>
</dbReference>
<name>A0A857DHF9_9FIRM</name>
<evidence type="ECO:0000256" key="2">
    <source>
        <dbReference type="ARBA" id="ARBA00023015"/>
    </source>
</evidence>
<comment type="similarity">
    <text evidence="6">Belongs to the HrcA family.</text>
</comment>
<dbReference type="Pfam" id="PF01628">
    <property type="entry name" value="HrcA"/>
    <property type="match status" value="1"/>
</dbReference>
<keyword evidence="2 6" id="KW-0805">Transcription regulation</keyword>
<dbReference type="SUPFAM" id="SSF55781">
    <property type="entry name" value="GAF domain-like"/>
    <property type="match status" value="1"/>
</dbReference>
<evidence type="ECO:0000256" key="5">
    <source>
        <dbReference type="ARBA" id="ARBA00055319"/>
    </source>
</evidence>
<dbReference type="FunFam" id="1.10.10.10:FF:000049">
    <property type="entry name" value="Heat-inducible transcription repressor HrcA"/>
    <property type="match status" value="1"/>
</dbReference>
<dbReference type="InterPro" id="IPR036388">
    <property type="entry name" value="WH-like_DNA-bd_sf"/>
</dbReference>
<dbReference type="GO" id="GO:0003677">
    <property type="term" value="F:DNA binding"/>
    <property type="evidence" value="ECO:0007669"/>
    <property type="project" value="InterPro"/>
</dbReference>
<comment type="function">
    <text evidence="5 6">Negative regulator of class I heat shock genes (grpE-dnaK-dnaJ and groELS operons). Prevents heat-shock induction of these operons.</text>
</comment>
<dbReference type="SUPFAM" id="SSF46785">
    <property type="entry name" value="Winged helix' DNA-binding domain"/>
    <property type="match status" value="1"/>
</dbReference>
<dbReference type="PIRSF" id="PIRSF005485">
    <property type="entry name" value="HrcA"/>
    <property type="match status" value="1"/>
</dbReference>
<proteinExistence type="inferred from homology"/>
<gene>
    <name evidence="6 8" type="primary">hrcA</name>
    <name evidence="8" type="ORF">GQ588_03240</name>
</gene>
<dbReference type="Gene3D" id="1.10.10.10">
    <property type="entry name" value="Winged helix-like DNA-binding domain superfamily/Winged helix DNA-binding domain"/>
    <property type="match status" value="1"/>
</dbReference>
<keyword evidence="3 6" id="KW-0346">Stress response</keyword>
<accession>A0A857DHF9</accession>
<dbReference type="AlphaFoldDB" id="A0A857DHF9"/>
<organism evidence="8 9">
    <name type="scientific">Dehalobacter restrictus</name>
    <dbReference type="NCBI Taxonomy" id="55583"/>
    <lineage>
        <taxon>Bacteria</taxon>
        <taxon>Bacillati</taxon>
        <taxon>Bacillota</taxon>
        <taxon>Clostridia</taxon>
        <taxon>Eubacteriales</taxon>
        <taxon>Desulfitobacteriaceae</taxon>
        <taxon>Dehalobacter</taxon>
    </lineage>
</organism>
<sequence length="349" mass="39423">MEMDERKHKILKAIVQDYIATAEPVGSRTVSKKFELGVSPATIRNEMADLEELGLIEQPHTSAGRIPSDSGYRYYVDYLMDPLSLNHDEKKNINQEITSRLSEVQEVIEYTGKLISQVTNLTSIVLGPKSRNGILKNLYFLPYEQGKAIMVTVKENGSVENNIVDIGSDTSPEELQILANIFNQKMSGTRVQDLKKGLINEIYSELSRKRRIIDGMMGILERMFDDKDGESEERVYLGGTLNMLDQPEFRDINKVRSLFSVFEENNKLKELLSHDQKGLSIMIGAENADQVFKNCSIISATYQINGKQIGSVGVLGPTRMDYGKAIAIVDYMTNSLTELLTERHRRTRT</sequence>
<dbReference type="Gene3D" id="3.30.390.60">
    <property type="entry name" value="Heat-inducible transcription repressor hrca homolog, domain 3"/>
    <property type="match status" value="1"/>
</dbReference>
<dbReference type="InterPro" id="IPR029016">
    <property type="entry name" value="GAF-like_dom_sf"/>
</dbReference>
<dbReference type="NCBIfam" id="TIGR00331">
    <property type="entry name" value="hrcA"/>
    <property type="match status" value="1"/>
</dbReference>
<protein>
    <recommendedName>
        <fullName evidence="6">Heat-inducible transcription repressor HrcA</fullName>
    </recommendedName>
</protein>
<dbReference type="InterPro" id="IPR021153">
    <property type="entry name" value="HrcA_C"/>
</dbReference>
<dbReference type="GO" id="GO:0045892">
    <property type="term" value="P:negative regulation of DNA-templated transcription"/>
    <property type="evidence" value="ECO:0007669"/>
    <property type="project" value="UniProtKB-UniRule"/>
</dbReference>
<evidence type="ECO:0000259" key="7">
    <source>
        <dbReference type="Pfam" id="PF01628"/>
    </source>
</evidence>